<dbReference type="SUPFAM" id="SSF57701">
    <property type="entry name" value="Zn2/Cys6 DNA-binding domain"/>
    <property type="match status" value="1"/>
</dbReference>
<dbReference type="OrthoDB" id="416217at2759"/>
<comment type="caution">
    <text evidence="8">The sequence shown here is derived from an EMBL/GenBank/DDBJ whole genome shotgun (WGS) entry which is preliminary data.</text>
</comment>
<dbReference type="GO" id="GO:0008270">
    <property type="term" value="F:zinc ion binding"/>
    <property type="evidence" value="ECO:0007669"/>
    <property type="project" value="InterPro"/>
</dbReference>
<feature type="transmembrane region" description="Helical" evidence="6">
    <location>
        <begin position="65"/>
        <end position="85"/>
    </location>
</feature>
<reference evidence="8 9" key="1">
    <citation type="submission" date="2020-05" db="EMBL/GenBank/DDBJ databases">
        <title>Identification and distribution of gene clusters putatively required for synthesis of sphingolipid metabolism inhibitors in phylogenetically diverse species of the filamentous fungus Fusarium.</title>
        <authorList>
            <person name="Kim H.-S."/>
            <person name="Busman M."/>
            <person name="Brown D.W."/>
            <person name="Divon H."/>
            <person name="Uhlig S."/>
            <person name="Proctor R.H."/>
        </authorList>
    </citation>
    <scope>NUCLEOTIDE SEQUENCE [LARGE SCALE GENOMIC DNA]</scope>
    <source>
        <strain evidence="8 9">NRRL 66333</strain>
    </source>
</reference>
<dbReference type="Gene3D" id="4.10.240.10">
    <property type="entry name" value="Zn(2)-C6 fungal-type DNA-binding domain"/>
    <property type="match status" value="1"/>
</dbReference>
<name>A0A8H5LBE7_GIBSU</name>
<evidence type="ECO:0000256" key="5">
    <source>
        <dbReference type="ARBA" id="ARBA00023242"/>
    </source>
</evidence>
<dbReference type="InterPro" id="IPR001138">
    <property type="entry name" value="Zn2Cys6_DnaBD"/>
</dbReference>
<keyword evidence="2 6" id="KW-0812">Transmembrane</keyword>
<evidence type="ECO:0000313" key="9">
    <source>
        <dbReference type="Proteomes" id="UP000547976"/>
    </source>
</evidence>
<evidence type="ECO:0000313" key="8">
    <source>
        <dbReference type="EMBL" id="KAF5589890.1"/>
    </source>
</evidence>
<dbReference type="AlphaFoldDB" id="A0A8H5LBE7"/>
<keyword evidence="4 6" id="KW-0472">Membrane</keyword>
<dbReference type="CDD" id="cd00067">
    <property type="entry name" value="GAL4"/>
    <property type="match status" value="1"/>
</dbReference>
<comment type="subcellular location">
    <subcellularLocation>
        <location evidence="1">Membrane</location>
        <topology evidence="1">Multi-pass membrane protein</topology>
    </subcellularLocation>
</comment>
<dbReference type="Pfam" id="PF04479">
    <property type="entry name" value="RTA1"/>
    <property type="match status" value="1"/>
</dbReference>
<dbReference type="Proteomes" id="UP000547976">
    <property type="component" value="Unassembled WGS sequence"/>
</dbReference>
<evidence type="ECO:0000256" key="1">
    <source>
        <dbReference type="ARBA" id="ARBA00004141"/>
    </source>
</evidence>
<evidence type="ECO:0000256" key="2">
    <source>
        <dbReference type="ARBA" id="ARBA00022692"/>
    </source>
</evidence>
<dbReference type="InterPro" id="IPR036864">
    <property type="entry name" value="Zn2-C6_fun-type_DNA-bd_sf"/>
</dbReference>
<protein>
    <submittedName>
        <fullName evidence="8">Parasitic phase-specific PSP-1</fullName>
    </submittedName>
</protein>
<keyword evidence="3 6" id="KW-1133">Transmembrane helix</keyword>
<dbReference type="PANTHER" id="PTHR31465:SF7">
    <property type="entry name" value="SPHINGOID LONG-CHAIN BASE TRANSPORTER RSB1"/>
    <property type="match status" value="1"/>
</dbReference>
<dbReference type="GO" id="GO:0000981">
    <property type="term" value="F:DNA-binding transcription factor activity, RNA polymerase II-specific"/>
    <property type="evidence" value="ECO:0007669"/>
    <property type="project" value="InterPro"/>
</dbReference>
<dbReference type="RefSeq" id="XP_036533511.1">
    <property type="nucleotide sequence ID" value="XM_036675630.1"/>
</dbReference>
<dbReference type="InterPro" id="IPR007568">
    <property type="entry name" value="RTA1"/>
</dbReference>
<keyword evidence="9" id="KW-1185">Reference proteome</keyword>
<feature type="transmembrane region" description="Helical" evidence="6">
    <location>
        <begin position="144"/>
        <end position="166"/>
    </location>
</feature>
<evidence type="ECO:0000256" key="4">
    <source>
        <dbReference type="ARBA" id="ARBA00023136"/>
    </source>
</evidence>
<feature type="transmembrane region" description="Helical" evidence="6">
    <location>
        <begin position="186"/>
        <end position="206"/>
    </location>
</feature>
<dbReference type="EMBL" id="JAAOAV010000199">
    <property type="protein sequence ID" value="KAF5589890.1"/>
    <property type="molecule type" value="Genomic_DNA"/>
</dbReference>
<dbReference type="GO" id="GO:0005886">
    <property type="term" value="C:plasma membrane"/>
    <property type="evidence" value="ECO:0007669"/>
    <property type="project" value="TreeGrafter"/>
</dbReference>
<dbReference type="GeneID" id="59310348"/>
<feature type="transmembrane region" description="Helical" evidence="6">
    <location>
        <begin position="218"/>
        <end position="237"/>
    </location>
</feature>
<accession>A0A8H5LBE7</accession>
<dbReference type="GO" id="GO:0000324">
    <property type="term" value="C:fungal-type vacuole"/>
    <property type="evidence" value="ECO:0007669"/>
    <property type="project" value="TreeGrafter"/>
</dbReference>
<keyword evidence="5" id="KW-0539">Nucleus</keyword>
<evidence type="ECO:0000256" key="3">
    <source>
        <dbReference type="ARBA" id="ARBA00022989"/>
    </source>
</evidence>
<proteinExistence type="predicted"/>
<feature type="transmembrane region" description="Helical" evidence="6">
    <location>
        <begin position="105"/>
        <end position="132"/>
    </location>
</feature>
<organism evidence="8 9">
    <name type="scientific">Gibberella subglutinans</name>
    <name type="common">Fusarium subglutinans</name>
    <dbReference type="NCBI Taxonomy" id="42677"/>
    <lineage>
        <taxon>Eukaryota</taxon>
        <taxon>Fungi</taxon>
        <taxon>Dikarya</taxon>
        <taxon>Ascomycota</taxon>
        <taxon>Pezizomycotina</taxon>
        <taxon>Sordariomycetes</taxon>
        <taxon>Hypocreomycetidae</taxon>
        <taxon>Hypocreales</taxon>
        <taxon>Nectriaceae</taxon>
        <taxon>Fusarium</taxon>
        <taxon>Fusarium fujikuroi species complex</taxon>
    </lineage>
</organism>
<dbReference type="Pfam" id="PF00172">
    <property type="entry name" value="Zn_clus"/>
    <property type="match status" value="1"/>
</dbReference>
<gene>
    <name evidence="8" type="ORF">FSUBG_10996</name>
</gene>
<dbReference type="PANTHER" id="PTHR31465">
    <property type="entry name" value="PROTEIN RTA1-RELATED"/>
    <property type="match status" value="1"/>
</dbReference>
<sequence>MSTLPDGLIAFGPNTNCTLDLCPLEASIFRYRPSVPANSIFIGIFGLCLIAHTIQGVLTRSWGFMACMVAGCVLEIAGYAGRIVLYDNPFSFNGFLAQISKYLPIPLICITIAPVFFCSAIYVLLSQVIYHLDRSISRFDPRVFYWMFVPCDIISLILQAVGGAFSATGTTKKDVDTGVDISLAGLIFQVITLVLFCFLFADYLILCRKSNLARSGMTKAMTVFLTFLFLSILLVLIRCTFRIVELHEGYFSHFFRQEGEFIGLESAPFLAPDERRISSLAQAVERVVPKKVKCDEERPSCRKCLKRSLQCDYLDGDVRTKPQTDITKSLLDVELMHHFTISTAVTLAPDAIVRDLWRTDIPQMGFATDYVLDGITALAALHLARYDSNRRDALLTHASLCHTNSLSKALPLITHVTSQNCSQLFIFGILTLFFNLARPIEKEDFFLVGRGVVPEWLYLLRGIDTVVQGQDAIMLSSVSLIYKTSLSAFDFWHDHSPETFDPLSQLQCHINGIPDAGNEAKKKALNQAASALTRSYTFLYGDQFQAQDKFRGFYMWLFEISDEFLTLLSNADQEALCVLAFYTTIIRELEKYWWVQGWAAHLMNRIFLSLDGEHRLWIRWPIEEIGWVPGCTFR</sequence>
<evidence type="ECO:0000259" key="7">
    <source>
        <dbReference type="Pfam" id="PF00172"/>
    </source>
</evidence>
<evidence type="ECO:0000256" key="6">
    <source>
        <dbReference type="SAM" id="Phobius"/>
    </source>
</evidence>
<feature type="domain" description="Zn(2)-C6 fungal-type" evidence="7">
    <location>
        <begin position="290"/>
        <end position="313"/>
    </location>
</feature>